<dbReference type="InterPro" id="IPR022476">
    <property type="entry name" value="Spore_YabP/YqfC"/>
</dbReference>
<dbReference type="NCBIfam" id="TIGR02892">
    <property type="entry name" value="spore_yabP"/>
    <property type="match status" value="1"/>
</dbReference>
<gene>
    <name evidence="1" type="primary">yabP</name>
    <name evidence="1" type="ORF">IAC55_02935</name>
</gene>
<dbReference type="Pfam" id="PF07873">
    <property type="entry name" value="YabP"/>
    <property type="match status" value="1"/>
</dbReference>
<proteinExistence type="predicted"/>
<dbReference type="PIRSF" id="PIRSF011576">
    <property type="entry name" value="YabP"/>
    <property type="match status" value="1"/>
</dbReference>
<dbReference type="InterPro" id="IPR038705">
    <property type="entry name" value="YabP_sf"/>
</dbReference>
<reference evidence="1" key="2">
    <citation type="journal article" date="2021" name="PeerJ">
        <title>Extensive microbial diversity within the chicken gut microbiome revealed by metagenomics and culture.</title>
        <authorList>
            <person name="Gilroy R."/>
            <person name="Ravi A."/>
            <person name="Getino M."/>
            <person name="Pursley I."/>
            <person name="Horton D.L."/>
            <person name="Alikhan N.F."/>
            <person name="Baker D."/>
            <person name="Gharbi K."/>
            <person name="Hall N."/>
            <person name="Watson M."/>
            <person name="Adriaenssens E.M."/>
            <person name="Foster-Nyarko E."/>
            <person name="Jarju S."/>
            <person name="Secka A."/>
            <person name="Antonio M."/>
            <person name="Oren A."/>
            <person name="Chaudhuri R.R."/>
            <person name="La Ragione R."/>
            <person name="Hildebrand F."/>
            <person name="Pallen M.J."/>
        </authorList>
    </citation>
    <scope>NUCLEOTIDE SEQUENCE</scope>
    <source>
        <strain evidence="1">F6-4510</strain>
    </source>
</reference>
<protein>
    <submittedName>
        <fullName evidence="1">Sporulation protein YabP</fullName>
    </submittedName>
</protein>
<evidence type="ECO:0000313" key="1">
    <source>
        <dbReference type="EMBL" id="MBO8434262.1"/>
    </source>
</evidence>
<name>A0A9D9DWK7_9FIRM</name>
<dbReference type="GO" id="GO:0030435">
    <property type="term" value="P:sporulation resulting in formation of a cellular spore"/>
    <property type="evidence" value="ECO:0007669"/>
    <property type="project" value="InterPro"/>
</dbReference>
<dbReference type="AlphaFoldDB" id="A0A9D9DWK7"/>
<sequence length="96" mass="10684">MAEDFKKRGISHNISIENRNKIMITGVTDVLSFDEEGVIANTEMGILIIKGSDMHVGKLNVDDGSLSIEGEVFSLEYTDSDSSQRSRNSFLGRIFR</sequence>
<dbReference type="EMBL" id="JADIMX010000056">
    <property type="protein sequence ID" value="MBO8434262.1"/>
    <property type="molecule type" value="Genomic_DNA"/>
</dbReference>
<organism evidence="1 2">
    <name type="scientific">Candidatus Fimicola merdigallinarum</name>
    <dbReference type="NCBI Taxonomy" id="2840819"/>
    <lineage>
        <taxon>Bacteria</taxon>
        <taxon>Bacillati</taxon>
        <taxon>Bacillota</taxon>
        <taxon>Clostridia</taxon>
        <taxon>Lachnospirales</taxon>
        <taxon>Lachnospiraceae</taxon>
        <taxon>Lachnospiraceae incertae sedis</taxon>
        <taxon>Candidatus Fimicola</taxon>
    </lineage>
</organism>
<comment type="caution">
    <text evidence="1">The sequence shown here is derived from an EMBL/GenBank/DDBJ whole genome shotgun (WGS) entry which is preliminary data.</text>
</comment>
<reference evidence="1" key="1">
    <citation type="submission" date="2020-10" db="EMBL/GenBank/DDBJ databases">
        <authorList>
            <person name="Gilroy R."/>
        </authorList>
    </citation>
    <scope>NUCLEOTIDE SEQUENCE</scope>
    <source>
        <strain evidence="1">F6-4510</strain>
    </source>
</reference>
<accession>A0A9D9DWK7</accession>
<dbReference type="Gene3D" id="2.60.40.2000">
    <property type="match status" value="1"/>
</dbReference>
<evidence type="ECO:0000313" key="2">
    <source>
        <dbReference type="Proteomes" id="UP000823611"/>
    </source>
</evidence>
<dbReference type="Proteomes" id="UP000823611">
    <property type="component" value="Unassembled WGS sequence"/>
</dbReference>
<dbReference type="InterPro" id="IPR012504">
    <property type="entry name" value="Spore_YabP"/>
</dbReference>